<comment type="subcellular location">
    <subcellularLocation>
        <location evidence="1">Membrane</location>
    </subcellularLocation>
</comment>
<dbReference type="OrthoDB" id="9427418at2759"/>
<evidence type="ECO:0000259" key="7">
    <source>
        <dbReference type="PROSITE" id="PS50835"/>
    </source>
</evidence>
<evidence type="ECO:0000256" key="1">
    <source>
        <dbReference type="ARBA" id="ARBA00004370"/>
    </source>
</evidence>
<evidence type="ECO:0000256" key="2">
    <source>
        <dbReference type="ARBA" id="ARBA00022729"/>
    </source>
</evidence>
<proteinExistence type="predicted"/>
<feature type="transmembrane region" description="Helical" evidence="5">
    <location>
        <begin position="208"/>
        <end position="231"/>
    </location>
</feature>
<dbReference type="PANTHER" id="PTHR12080:SF55">
    <property type="entry name" value="LYMPHOCYTE FUNCTION-ASSOCIATED ANTIGEN 3"/>
    <property type="match status" value="1"/>
</dbReference>
<protein>
    <submittedName>
        <fullName evidence="8">Chromosome 2 SCAF14781, whole genome shotgun sequence</fullName>
    </submittedName>
</protein>
<evidence type="ECO:0000256" key="3">
    <source>
        <dbReference type="ARBA" id="ARBA00023136"/>
    </source>
</evidence>
<dbReference type="GO" id="GO:0016020">
    <property type="term" value="C:membrane"/>
    <property type="evidence" value="ECO:0007669"/>
    <property type="project" value="UniProtKB-SubCell"/>
</dbReference>
<organism evidence="8">
    <name type="scientific">Tetraodon nigroviridis</name>
    <name type="common">Spotted green pufferfish</name>
    <name type="synonym">Chelonodon nigroviridis</name>
    <dbReference type="NCBI Taxonomy" id="99883"/>
    <lineage>
        <taxon>Eukaryota</taxon>
        <taxon>Metazoa</taxon>
        <taxon>Chordata</taxon>
        <taxon>Craniata</taxon>
        <taxon>Vertebrata</taxon>
        <taxon>Euteleostomi</taxon>
        <taxon>Actinopterygii</taxon>
        <taxon>Neopterygii</taxon>
        <taxon>Teleostei</taxon>
        <taxon>Neoteleostei</taxon>
        <taxon>Acanthomorphata</taxon>
        <taxon>Eupercaria</taxon>
        <taxon>Tetraodontiformes</taxon>
        <taxon>Tetradontoidea</taxon>
        <taxon>Tetraodontidae</taxon>
        <taxon>Tetraodon</taxon>
    </lineage>
</organism>
<feature type="chain" id="PRO_5004243527" evidence="6">
    <location>
        <begin position="21"/>
        <end position="302"/>
    </location>
</feature>
<dbReference type="PROSITE" id="PS50835">
    <property type="entry name" value="IG_LIKE"/>
    <property type="match status" value="1"/>
</dbReference>
<dbReference type="AlphaFoldDB" id="Q4S0F0"/>
<dbReference type="InterPro" id="IPR036179">
    <property type="entry name" value="Ig-like_dom_sf"/>
</dbReference>
<reference evidence="8" key="1">
    <citation type="journal article" date="2004" name="Nature">
        <title>Genome duplication in the teleost fish Tetraodon nigroviridis reveals the early vertebrate proto-karyotype.</title>
        <authorList>
            <person name="Jaillon O."/>
            <person name="Aury J.-M."/>
            <person name="Brunet F."/>
            <person name="Petit J.-L."/>
            <person name="Stange-Thomann N."/>
            <person name="Mauceli E."/>
            <person name="Bouneau L."/>
            <person name="Fischer C."/>
            <person name="Ozouf-Costaz C."/>
            <person name="Bernot A."/>
            <person name="Nicaud S."/>
            <person name="Jaffe D."/>
            <person name="Fisher S."/>
            <person name="Lutfalla G."/>
            <person name="Dossat C."/>
            <person name="Segurens B."/>
            <person name="Dasilva C."/>
            <person name="Salanoubat M."/>
            <person name="Levy M."/>
            <person name="Boudet N."/>
            <person name="Castellano S."/>
            <person name="Anthouard V."/>
            <person name="Jubin C."/>
            <person name="Castelli V."/>
            <person name="Katinka M."/>
            <person name="Vacherie B."/>
            <person name="Biemont C."/>
            <person name="Skalli Z."/>
            <person name="Cattolico L."/>
            <person name="Poulain J."/>
            <person name="De Berardinis V."/>
            <person name="Cruaud C."/>
            <person name="Duprat S."/>
            <person name="Brottier P."/>
            <person name="Coutanceau J.-P."/>
            <person name="Gouzy J."/>
            <person name="Parra G."/>
            <person name="Lardier G."/>
            <person name="Chapple C."/>
            <person name="McKernan K.J."/>
            <person name="McEwan P."/>
            <person name="Bosak S."/>
            <person name="Kellis M."/>
            <person name="Volff J.-N."/>
            <person name="Guigo R."/>
            <person name="Zody M.C."/>
            <person name="Mesirov J."/>
            <person name="Lindblad-Toh K."/>
            <person name="Birren B."/>
            <person name="Nusbaum C."/>
            <person name="Kahn D."/>
            <person name="Robinson-Rechavi M."/>
            <person name="Laudet V."/>
            <person name="Schachter V."/>
            <person name="Quetier F."/>
            <person name="Saurin W."/>
            <person name="Scarpelli C."/>
            <person name="Wincker P."/>
            <person name="Lander E.S."/>
            <person name="Weissenbach J."/>
            <person name="Roest Crollius H."/>
        </authorList>
    </citation>
    <scope>NUCLEOTIDE SEQUENCE [LARGE SCALE GENOMIC DNA]</scope>
</reference>
<keyword evidence="2 6" id="KW-0732">Signal</keyword>
<evidence type="ECO:0000256" key="6">
    <source>
        <dbReference type="SAM" id="SignalP"/>
    </source>
</evidence>
<dbReference type="SUPFAM" id="SSF48726">
    <property type="entry name" value="Immunoglobulin"/>
    <property type="match status" value="2"/>
</dbReference>
<evidence type="ECO:0000313" key="8">
    <source>
        <dbReference type="EMBL" id="CAG05882.1"/>
    </source>
</evidence>
<dbReference type="InterPro" id="IPR015631">
    <property type="entry name" value="CD2/SLAM_rcpt"/>
</dbReference>
<sequence length="302" mass="33812">MAPRFVQASVQVLSFCLVAGQSLKYGLKGQEVKFKPPIQPEQQPDHILWMHNENKVVEFNGNEEEVFRTFKNRITLDWRTAELHLRGLRPEDSGLYELEVYLQKTSRLYIYNLQVIDKVGKPTITCETNTSDSSSVSGLLTCSAAQPEVEYMWVFDGNTQPGPQLRIFLGREADEQVYSCRVSNPLSNQTATFTAQDCSSGAGSSAQLVLSIVLPLLLLLLLASVAALVIYRRYYKGGRRGSVEGNTPPGPLQDLENNKVSLKNLSPQSQNHETRPLLDQRRDDESAVLINELRCALIRDGL</sequence>
<gene>
    <name evidence="8" type="ORF">GSTENG00026053001</name>
</gene>
<dbReference type="InterPro" id="IPR007110">
    <property type="entry name" value="Ig-like_dom"/>
</dbReference>
<feature type="signal peptide" evidence="6">
    <location>
        <begin position="1"/>
        <end position="20"/>
    </location>
</feature>
<dbReference type="InterPro" id="IPR013783">
    <property type="entry name" value="Ig-like_fold"/>
</dbReference>
<dbReference type="KEGG" id="tng:GSTEN00026053G001"/>
<keyword evidence="5" id="KW-0812">Transmembrane</keyword>
<dbReference type="EMBL" id="CAAE01014781">
    <property type="protein sequence ID" value="CAG05882.1"/>
    <property type="molecule type" value="Genomic_DNA"/>
</dbReference>
<evidence type="ECO:0000256" key="4">
    <source>
        <dbReference type="ARBA" id="ARBA00023180"/>
    </source>
</evidence>
<feature type="domain" description="Ig-like" evidence="7">
    <location>
        <begin position="122"/>
        <end position="194"/>
    </location>
</feature>
<name>Q4S0F0_TETNG</name>
<keyword evidence="5" id="KW-1133">Transmembrane helix</keyword>
<reference evidence="8" key="2">
    <citation type="submission" date="2004-02" db="EMBL/GenBank/DDBJ databases">
        <authorList>
            <consortium name="Genoscope"/>
            <consortium name="Whitehead Institute Centre for Genome Research"/>
        </authorList>
    </citation>
    <scope>NUCLEOTIDE SEQUENCE</scope>
</reference>
<dbReference type="Gene3D" id="2.60.40.10">
    <property type="entry name" value="Immunoglobulins"/>
    <property type="match status" value="2"/>
</dbReference>
<keyword evidence="3 5" id="KW-0472">Membrane</keyword>
<dbReference type="PANTHER" id="PTHR12080">
    <property type="entry name" value="SIGNALING LYMPHOCYTIC ACTIVATION MOLECULE"/>
    <property type="match status" value="1"/>
</dbReference>
<dbReference type="SMART" id="SM00409">
    <property type="entry name" value="IG"/>
    <property type="match status" value="2"/>
</dbReference>
<accession>Q4S0F0</accession>
<keyword evidence="4" id="KW-0325">Glycoprotein</keyword>
<evidence type="ECO:0000256" key="5">
    <source>
        <dbReference type="SAM" id="Phobius"/>
    </source>
</evidence>
<dbReference type="InterPro" id="IPR003599">
    <property type="entry name" value="Ig_sub"/>
</dbReference>